<organism evidence="2 3">
    <name type="scientific">Thalassospira profundimaris</name>
    <dbReference type="NCBI Taxonomy" id="502049"/>
    <lineage>
        <taxon>Bacteria</taxon>
        <taxon>Pseudomonadati</taxon>
        <taxon>Pseudomonadota</taxon>
        <taxon>Alphaproteobacteria</taxon>
        <taxon>Rhodospirillales</taxon>
        <taxon>Thalassospiraceae</taxon>
        <taxon>Thalassospira</taxon>
    </lineage>
</organism>
<gene>
    <name evidence="2" type="ORF">TH25_07395</name>
</gene>
<accession>A0A367XHZ3</accession>
<dbReference type="OrthoDB" id="7339773at2"/>
<name>A0A367XHZ3_9PROT</name>
<keyword evidence="1" id="KW-0732">Signal</keyword>
<dbReference type="Proteomes" id="UP000252517">
    <property type="component" value="Unassembled WGS sequence"/>
</dbReference>
<evidence type="ECO:0000313" key="3">
    <source>
        <dbReference type="Proteomes" id="UP000252517"/>
    </source>
</evidence>
<reference evidence="2 3" key="1">
    <citation type="submission" date="2014-07" db="EMBL/GenBank/DDBJ databases">
        <title>Draft genome sequence of Thalassospira profundimaris S25-3-2.</title>
        <authorList>
            <person name="Lai Q."/>
            <person name="Shao Z."/>
        </authorList>
    </citation>
    <scope>NUCLEOTIDE SEQUENCE [LARGE SCALE GENOMIC DNA]</scope>
    <source>
        <strain evidence="2 3">S25-3-2</strain>
    </source>
</reference>
<dbReference type="RefSeq" id="WP_114087704.1">
    <property type="nucleotide sequence ID" value="NZ_JPWH01000004.1"/>
</dbReference>
<evidence type="ECO:0000313" key="2">
    <source>
        <dbReference type="EMBL" id="RCK52322.1"/>
    </source>
</evidence>
<sequence length="247" mass="26013">MKNLSRNIAIVALAFGVSGLAMSPGIANAAENGMYPAITPNNTAGAHGARKAHDMWLATHPETSGDQNAAPQVSHEVLPNNDAGPHGARKAYDIREAQQAKLAQPNLNSPAMQADFSQKGETVLQEVHQARVALSAGDHVTAKKLMHNARATLSDMYNDGASGNIVITGPLVFDEDFSAGNQIKGDAQINQVILPFESTLGNLNLAYTQLINNHSFQANQTLGLVEQDLGVQTAQISTTSTVAPANS</sequence>
<dbReference type="AlphaFoldDB" id="A0A367XHZ3"/>
<evidence type="ECO:0000256" key="1">
    <source>
        <dbReference type="SAM" id="SignalP"/>
    </source>
</evidence>
<proteinExistence type="predicted"/>
<comment type="caution">
    <text evidence="2">The sequence shown here is derived from an EMBL/GenBank/DDBJ whole genome shotgun (WGS) entry which is preliminary data.</text>
</comment>
<dbReference type="EMBL" id="JPWH01000004">
    <property type="protein sequence ID" value="RCK52322.1"/>
    <property type="molecule type" value="Genomic_DNA"/>
</dbReference>
<feature type="signal peptide" evidence="1">
    <location>
        <begin position="1"/>
        <end position="29"/>
    </location>
</feature>
<feature type="chain" id="PRO_5016900337" evidence="1">
    <location>
        <begin position="30"/>
        <end position="247"/>
    </location>
</feature>
<protein>
    <submittedName>
        <fullName evidence="2">Uncharacterized protein</fullName>
    </submittedName>
</protein>